<dbReference type="EMBL" id="JBHULD010000008">
    <property type="protein sequence ID" value="MFD2554208.1"/>
    <property type="molecule type" value="Genomic_DNA"/>
</dbReference>
<feature type="transmembrane region" description="Helical" evidence="1">
    <location>
        <begin position="6"/>
        <end position="24"/>
    </location>
</feature>
<reference evidence="3" key="1">
    <citation type="journal article" date="2019" name="Int. J. Syst. Evol. Microbiol.">
        <title>The Global Catalogue of Microorganisms (GCM) 10K type strain sequencing project: providing services to taxonomists for standard genome sequencing and annotation.</title>
        <authorList>
            <consortium name="The Broad Institute Genomics Platform"/>
            <consortium name="The Broad Institute Genome Sequencing Center for Infectious Disease"/>
            <person name="Wu L."/>
            <person name="Ma J."/>
        </authorList>
    </citation>
    <scope>NUCLEOTIDE SEQUENCE [LARGE SCALE GENOMIC DNA]</scope>
    <source>
        <strain evidence="3">KCTC 52298</strain>
    </source>
</reference>
<protein>
    <submittedName>
        <fullName evidence="2">Uncharacterized protein</fullName>
    </submittedName>
</protein>
<accession>A0ABW5L0U4</accession>
<gene>
    <name evidence="2" type="ORF">ACFSQW_07395</name>
</gene>
<keyword evidence="1" id="KW-1133">Transmembrane helix</keyword>
<organism evidence="2 3">
    <name type="scientific">Sphingobacterium tabacisoli</name>
    <dbReference type="NCBI Taxonomy" id="2044855"/>
    <lineage>
        <taxon>Bacteria</taxon>
        <taxon>Pseudomonadati</taxon>
        <taxon>Bacteroidota</taxon>
        <taxon>Sphingobacteriia</taxon>
        <taxon>Sphingobacteriales</taxon>
        <taxon>Sphingobacteriaceae</taxon>
        <taxon>Sphingobacterium</taxon>
    </lineage>
</organism>
<evidence type="ECO:0000256" key="1">
    <source>
        <dbReference type="SAM" id="Phobius"/>
    </source>
</evidence>
<dbReference type="Proteomes" id="UP001597440">
    <property type="component" value="Unassembled WGS sequence"/>
</dbReference>
<keyword evidence="1" id="KW-0812">Transmembrane</keyword>
<keyword evidence="3" id="KW-1185">Reference proteome</keyword>
<dbReference type="RefSeq" id="WP_210355991.1">
    <property type="nucleotide sequence ID" value="NZ_JAEQMU010000006.1"/>
</dbReference>
<feature type="transmembrane region" description="Helical" evidence="1">
    <location>
        <begin position="36"/>
        <end position="57"/>
    </location>
</feature>
<proteinExistence type="predicted"/>
<comment type="caution">
    <text evidence="2">The sequence shown here is derived from an EMBL/GenBank/DDBJ whole genome shotgun (WGS) entry which is preliminary data.</text>
</comment>
<sequence length="314" mass="36888">MKLYSYWPYFVFIFGVPFLYNRVALDGTWMRGGISFYFLILYLLTLVLVLVTAYWLSFLVYRRRDRPIAARALFVDWLYYTLGILAGLTVLVLFTAVWYWQEARFAEIMWAHMRWRFSVYVLASAALTVWLVRFPTYNWYALTARRPAPQVPSEDTVRVTLFSFYDRMLDQLGPVFSAAGFFRFFDIVYIQTMSKRAIVWLVDGTRVECRDAMKLLDELGLRQWMLRTNQQHQVNMMHAYYPDVRDGDRLVLQPRTVERLLRGGVLKADIAKACALGARIGHANVDAFMKNRADLVYEVWDTFVTIKMKDSPAQ</sequence>
<feature type="transmembrane region" description="Helical" evidence="1">
    <location>
        <begin position="77"/>
        <end position="101"/>
    </location>
</feature>
<evidence type="ECO:0000313" key="3">
    <source>
        <dbReference type="Proteomes" id="UP001597440"/>
    </source>
</evidence>
<evidence type="ECO:0000313" key="2">
    <source>
        <dbReference type="EMBL" id="MFD2554208.1"/>
    </source>
</evidence>
<feature type="transmembrane region" description="Helical" evidence="1">
    <location>
        <begin position="113"/>
        <end position="132"/>
    </location>
</feature>
<keyword evidence="1" id="KW-0472">Membrane</keyword>
<name>A0ABW5L0U4_9SPHI</name>